<dbReference type="Pfam" id="PF00775">
    <property type="entry name" value="Dioxygenase_C"/>
    <property type="match status" value="1"/>
</dbReference>
<gene>
    <name evidence="3" type="ORF">SAV31267_010370</name>
</gene>
<dbReference type="Proteomes" id="UP000299211">
    <property type="component" value="Unassembled WGS sequence"/>
</dbReference>
<sequence>MDRRPRHCHSMTDTPHPKSPHPTSAEPEHSPGPADGPAGATRRSLIATLGGAALGVAALGLTGSADAQSTPAADRNTAAQPPAGPAAACVLTPEQTEGPYYLDLETVRKNITEGKAGVPLTLRVTVVDATTCAPLPNTAVDIWHCDALGIYSGYVAGGSTPDTTFLRGVQLTDSAGVAEFTTVYPGWYVGRALHIHVKTHVGGTVSNGTYHGGHVSHTGQLYFPETYNTKVAALTPYRSNTATRTRNANDGIYRNGGSSTLLTITQVGSDLSKGVTGTVVLGINPAATP</sequence>
<feature type="region of interest" description="Disordered" evidence="1">
    <location>
        <begin position="1"/>
        <end position="40"/>
    </location>
</feature>
<dbReference type="GO" id="GO:0008199">
    <property type="term" value="F:ferric iron binding"/>
    <property type="evidence" value="ECO:0007669"/>
    <property type="project" value="InterPro"/>
</dbReference>
<dbReference type="InterPro" id="IPR015889">
    <property type="entry name" value="Intradiol_dOase_core"/>
</dbReference>
<dbReference type="PANTHER" id="PTHR34315">
    <property type="match status" value="1"/>
</dbReference>
<dbReference type="EMBL" id="BJHY01000001">
    <property type="protein sequence ID" value="GDY71552.1"/>
    <property type="molecule type" value="Genomic_DNA"/>
</dbReference>
<name>A0A4D4MHL8_STRAX</name>
<organism evidence="3 4">
    <name type="scientific">Streptomyces avermitilis</name>
    <dbReference type="NCBI Taxonomy" id="33903"/>
    <lineage>
        <taxon>Bacteria</taxon>
        <taxon>Bacillati</taxon>
        <taxon>Actinomycetota</taxon>
        <taxon>Actinomycetes</taxon>
        <taxon>Kitasatosporales</taxon>
        <taxon>Streptomycetaceae</taxon>
        <taxon>Streptomyces</taxon>
    </lineage>
</organism>
<comment type="caution">
    <text evidence="3">The sequence shown here is derived from an EMBL/GenBank/DDBJ whole genome shotgun (WGS) entry which is preliminary data.</text>
</comment>
<evidence type="ECO:0000313" key="4">
    <source>
        <dbReference type="Proteomes" id="UP000299211"/>
    </source>
</evidence>
<evidence type="ECO:0000259" key="2">
    <source>
        <dbReference type="Pfam" id="PF00775"/>
    </source>
</evidence>
<dbReference type="CDD" id="cd03457">
    <property type="entry name" value="intradiol_dioxygenase_like"/>
    <property type="match status" value="1"/>
</dbReference>
<dbReference type="InterPro" id="IPR006311">
    <property type="entry name" value="TAT_signal"/>
</dbReference>
<evidence type="ECO:0000313" key="3">
    <source>
        <dbReference type="EMBL" id="GDY71552.1"/>
    </source>
</evidence>
<feature type="domain" description="Intradiol ring-cleavage dioxygenases" evidence="2">
    <location>
        <begin position="99"/>
        <end position="190"/>
    </location>
</feature>
<accession>A0A4D4MHL8</accession>
<reference evidence="3 4" key="1">
    <citation type="submission" date="2019-04" db="EMBL/GenBank/DDBJ databases">
        <title>Draft genome sequences of Streptomyces avermitilis ATCC 31267.</title>
        <authorList>
            <person name="Komaki H."/>
            <person name="Tamura T."/>
            <person name="Hosoyama A."/>
        </authorList>
    </citation>
    <scope>NUCLEOTIDE SEQUENCE [LARGE SCALE GENOMIC DNA]</scope>
    <source>
        <strain evidence="3 4">ATCC 31267</strain>
    </source>
</reference>
<dbReference type="SUPFAM" id="SSF49482">
    <property type="entry name" value="Aromatic compound dioxygenase"/>
    <property type="match status" value="1"/>
</dbReference>
<dbReference type="AlphaFoldDB" id="A0A4D4MHL8"/>
<proteinExistence type="predicted"/>
<dbReference type="PANTHER" id="PTHR34315:SF1">
    <property type="entry name" value="INTRADIOL RING-CLEAVAGE DIOXYGENASES DOMAIN-CONTAINING PROTEIN-RELATED"/>
    <property type="match status" value="1"/>
</dbReference>
<protein>
    <recommendedName>
        <fullName evidence="2">Intradiol ring-cleavage dioxygenases domain-containing protein</fullName>
    </recommendedName>
</protein>
<evidence type="ECO:0000256" key="1">
    <source>
        <dbReference type="SAM" id="MobiDB-lite"/>
    </source>
</evidence>
<feature type="region of interest" description="Disordered" evidence="1">
    <location>
        <begin position="66"/>
        <end position="86"/>
    </location>
</feature>
<dbReference type="InterPro" id="IPR000627">
    <property type="entry name" value="Intradiol_dOase_C"/>
</dbReference>
<dbReference type="Gene3D" id="2.60.130.10">
    <property type="entry name" value="Aromatic compound dioxygenase"/>
    <property type="match status" value="1"/>
</dbReference>
<dbReference type="PROSITE" id="PS51318">
    <property type="entry name" value="TAT"/>
    <property type="match status" value="1"/>
</dbReference>
<dbReference type="GO" id="GO:0016702">
    <property type="term" value="F:oxidoreductase activity, acting on single donors with incorporation of molecular oxygen, incorporation of two atoms of oxygen"/>
    <property type="evidence" value="ECO:0007669"/>
    <property type="project" value="InterPro"/>
</dbReference>